<feature type="region of interest" description="Disordered" evidence="1">
    <location>
        <begin position="124"/>
        <end position="184"/>
    </location>
</feature>
<reference evidence="2 3" key="1">
    <citation type="submission" date="2024-09" db="EMBL/GenBank/DDBJ databases">
        <title>Chromosome-scale assembly of Riccia fluitans.</title>
        <authorList>
            <person name="Paukszto L."/>
            <person name="Sawicki J."/>
            <person name="Karawczyk K."/>
            <person name="Piernik-Szablinska J."/>
            <person name="Szczecinska M."/>
            <person name="Mazdziarz M."/>
        </authorList>
    </citation>
    <scope>NUCLEOTIDE SEQUENCE [LARGE SCALE GENOMIC DNA]</scope>
    <source>
        <strain evidence="2">Rf_01</strain>
        <tissue evidence="2">Aerial parts of the thallus</tissue>
    </source>
</reference>
<proteinExistence type="predicted"/>
<evidence type="ECO:0000313" key="2">
    <source>
        <dbReference type="EMBL" id="KAL2623793.1"/>
    </source>
</evidence>
<evidence type="ECO:0000313" key="3">
    <source>
        <dbReference type="Proteomes" id="UP001605036"/>
    </source>
</evidence>
<evidence type="ECO:0000256" key="1">
    <source>
        <dbReference type="SAM" id="MobiDB-lite"/>
    </source>
</evidence>
<keyword evidence="3" id="KW-1185">Reference proteome</keyword>
<comment type="caution">
    <text evidence="2">The sequence shown here is derived from an EMBL/GenBank/DDBJ whole genome shotgun (WGS) entry which is preliminary data.</text>
</comment>
<sequence length="227" mass="26865">MAQDSRLRYPMFKDKEGDDPDLFLQEFDLTTDANHLGYTTKVVNQLNNLRQERDESLRQYTQQYKDLVCRAGTNDIKVLVEWYCGRLPPRIAHYCRQGPQMSINDVIARVEEYETARQTEFILKEKGKDRKHKKKSHREYDSSSSSSSEESSSSSDSKEEERSHRRRKSEKDKKKKKKSSHSLIAQAMIRVVASRKMRLEDIGGRIAITRSMKRRIRWTNWSRTWRS</sequence>
<name>A0ABD1YAR8_9MARC</name>
<organism evidence="2 3">
    <name type="scientific">Riccia fluitans</name>
    <dbReference type="NCBI Taxonomy" id="41844"/>
    <lineage>
        <taxon>Eukaryota</taxon>
        <taxon>Viridiplantae</taxon>
        <taxon>Streptophyta</taxon>
        <taxon>Embryophyta</taxon>
        <taxon>Marchantiophyta</taxon>
        <taxon>Marchantiopsida</taxon>
        <taxon>Marchantiidae</taxon>
        <taxon>Marchantiales</taxon>
        <taxon>Ricciaceae</taxon>
        <taxon>Riccia</taxon>
    </lineage>
</organism>
<dbReference type="EMBL" id="JBHFFA010000005">
    <property type="protein sequence ID" value="KAL2623793.1"/>
    <property type="molecule type" value="Genomic_DNA"/>
</dbReference>
<dbReference type="AlphaFoldDB" id="A0ABD1YAR8"/>
<feature type="compositionally biased region" description="Low complexity" evidence="1">
    <location>
        <begin position="142"/>
        <end position="155"/>
    </location>
</feature>
<protein>
    <recommendedName>
        <fullName evidence="4">Retrotransposon gag domain-containing protein</fullName>
    </recommendedName>
</protein>
<feature type="compositionally biased region" description="Basic residues" evidence="1">
    <location>
        <begin position="164"/>
        <end position="180"/>
    </location>
</feature>
<evidence type="ECO:0008006" key="4">
    <source>
        <dbReference type="Google" id="ProtNLM"/>
    </source>
</evidence>
<dbReference type="Proteomes" id="UP001605036">
    <property type="component" value="Unassembled WGS sequence"/>
</dbReference>
<gene>
    <name evidence="2" type="ORF">R1flu_008038</name>
</gene>
<accession>A0ABD1YAR8</accession>